<proteinExistence type="inferred from homology"/>
<dbReference type="Pfam" id="PF00097">
    <property type="entry name" value="zf-C3HC4"/>
    <property type="match status" value="1"/>
</dbReference>
<feature type="domain" description="RING-type" evidence="7">
    <location>
        <begin position="45"/>
        <end position="94"/>
    </location>
</feature>
<dbReference type="InterPro" id="IPR036928">
    <property type="entry name" value="AS_sf"/>
</dbReference>
<name>A0A498K122_MALDO</name>
<dbReference type="InterPro" id="IPR020556">
    <property type="entry name" value="Amidase_CS"/>
</dbReference>
<keyword evidence="4" id="KW-0862">Zinc</keyword>
<evidence type="ECO:0000313" key="8">
    <source>
        <dbReference type="EMBL" id="RXI01869.1"/>
    </source>
</evidence>
<evidence type="ECO:0000256" key="3">
    <source>
        <dbReference type="ARBA" id="ARBA00022771"/>
    </source>
</evidence>
<dbReference type="InterPro" id="IPR023631">
    <property type="entry name" value="Amidase_dom"/>
</dbReference>
<dbReference type="STRING" id="3750.A0A498K122"/>
<dbReference type="InterPro" id="IPR013083">
    <property type="entry name" value="Znf_RING/FYVE/PHD"/>
</dbReference>
<dbReference type="FunFam" id="3.90.1300.10:FF:000004">
    <property type="entry name" value="Outer envelope protein 64, mitochondrial"/>
    <property type="match status" value="1"/>
</dbReference>
<evidence type="ECO:0000256" key="4">
    <source>
        <dbReference type="ARBA" id="ARBA00022833"/>
    </source>
</evidence>
<sequence>MNIREDRDSLLRRNWKEQAKMEKRGLNADRIKSSSSCSEEDPNPCPICLGPIIQDSYLEKCLHKFCYKCILRWTEVVARKQSCPPDYIKCPLCKTENVCIIYDYDGCSFQKHCIDQDSGFILSKDHKYRLQCYYTEPGFLNDIFDVSRYWKSRKYLQPNRWFQSWLRREIQALMQEEDVDIVMHHIHGVIKSSLTRDEQKGRTTAPEEKQREFQESTSDAAGPFLVAKTNRFVNEVELFLASGLNIEAYDAVCMQRLGWSAPGVTTEPAEGELAEHRPHRKREREMAIDSNHGAFVEKILLQPPSPSRDLPLSGLTFAVKDIFDVAGHVTGFGNPDWARTHPAAESTAPAVSAILSGGATCIGITVMDEMAYSINGENEHYGTPTNPCAPDRVPGGSSSGSAVAVGADLADFSLGTDTGGSVRVPSSYCGIFGFRPSHGVISTSGVTPMAQSFDTVGWFARNPAILNRVGQVLLQLPDMGPVVPTQFIIAEDCFQLSSIPSNRVEQVLVDSVEKLFGGHVIRHANLRDVVKDRVPSLNTFLDKGNASQEYNIPPLTALSSAMRLLQRYEFKNNHGEWVSTVRPDLGPGIAERVWEAVQSADENVDVCHSIKTELRAALTELLGDFGVLAIPTVPGAPPKLQTDPTTLETFRARAFSLLSIAGLSGLCQVSIPLGLYDNLPVSVSLLAKHGSDGFLLNLVETLYDTLKEQVGWL</sequence>
<dbReference type="PANTHER" id="PTHR46310:SF7">
    <property type="entry name" value="AMIDASE 1"/>
    <property type="match status" value="1"/>
</dbReference>
<reference evidence="8 9" key="1">
    <citation type="submission" date="2018-10" db="EMBL/GenBank/DDBJ databases">
        <title>A high-quality apple genome assembly.</title>
        <authorList>
            <person name="Hu J."/>
        </authorList>
    </citation>
    <scope>NUCLEOTIDE SEQUENCE [LARGE SCALE GENOMIC DNA]</scope>
    <source>
        <strain evidence="9">cv. HFTH1</strain>
        <tissue evidence="8">Young leaf</tissue>
    </source>
</reference>
<dbReference type="Pfam" id="PF01425">
    <property type="entry name" value="Amidase"/>
    <property type="match status" value="1"/>
</dbReference>
<keyword evidence="3 5" id="KW-0863">Zinc-finger</keyword>
<dbReference type="Proteomes" id="UP000290289">
    <property type="component" value="Chromosome 4"/>
</dbReference>
<dbReference type="Gene3D" id="3.30.40.10">
    <property type="entry name" value="Zinc/RING finger domain, C3HC4 (zinc finger)"/>
    <property type="match status" value="1"/>
</dbReference>
<dbReference type="PROSITE" id="PS00571">
    <property type="entry name" value="AMIDASES"/>
    <property type="match status" value="1"/>
</dbReference>
<protein>
    <recommendedName>
        <fullName evidence="7">RING-type domain-containing protein</fullName>
    </recommendedName>
</protein>
<dbReference type="GO" id="GO:0008270">
    <property type="term" value="F:zinc ion binding"/>
    <property type="evidence" value="ECO:0007669"/>
    <property type="project" value="UniProtKB-KW"/>
</dbReference>
<dbReference type="SUPFAM" id="SSF57850">
    <property type="entry name" value="RING/U-box"/>
    <property type="match status" value="1"/>
</dbReference>
<evidence type="ECO:0000256" key="1">
    <source>
        <dbReference type="ARBA" id="ARBA00009199"/>
    </source>
</evidence>
<dbReference type="AlphaFoldDB" id="A0A498K122"/>
<dbReference type="PROSITE" id="PS50089">
    <property type="entry name" value="ZF_RING_2"/>
    <property type="match status" value="1"/>
</dbReference>
<evidence type="ECO:0000313" key="9">
    <source>
        <dbReference type="Proteomes" id="UP000290289"/>
    </source>
</evidence>
<feature type="compositionally biased region" description="Basic and acidic residues" evidence="6">
    <location>
        <begin position="194"/>
        <end position="214"/>
    </location>
</feature>
<keyword evidence="9" id="KW-1185">Reference proteome</keyword>
<evidence type="ECO:0000256" key="6">
    <source>
        <dbReference type="SAM" id="MobiDB-lite"/>
    </source>
</evidence>
<organism evidence="8 9">
    <name type="scientific">Malus domestica</name>
    <name type="common">Apple</name>
    <name type="synonym">Pyrus malus</name>
    <dbReference type="NCBI Taxonomy" id="3750"/>
    <lineage>
        <taxon>Eukaryota</taxon>
        <taxon>Viridiplantae</taxon>
        <taxon>Streptophyta</taxon>
        <taxon>Embryophyta</taxon>
        <taxon>Tracheophyta</taxon>
        <taxon>Spermatophyta</taxon>
        <taxon>Magnoliopsida</taxon>
        <taxon>eudicotyledons</taxon>
        <taxon>Gunneridae</taxon>
        <taxon>Pentapetalae</taxon>
        <taxon>rosids</taxon>
        <taxon>fabids</taxon>
        <taxon>Rosales</taxon>
        <taxon>Rosaceae</taxon>
        <taxon>Amygdaloideae</taxon>
        <taxon>Maleae</taxon>
        <taxon>Malus</taxon>
    </lineage>
</organism>
<comment type="similarity">
    <text evidence="1">Belongs to the amidase family.</text>
</comment>
<dbReference type="PANTHER" id="PTHR46310">
    <property type="entry name" value="AMIDASE 1"/>
    <property type="match status" value="1"/>
</dbReference>
<dbReference type="SUPFAM" id="SSF75304">
    <property type="entry name" value="Amidase signature (AS) enzymes"/>
    <property type="match status" value="1"/>
</dbReference>
<dbReference type="GO" id="GO:0016811">
    <property type="term" value="F:hydrolase activity, acting on carbon-nitrogen (but not peptide) bonds, in linear amides"/>
    <property type="evidence" value="ECO:0007669"/>
    <property type="project" value="UniProtKB-ARBA"/>
</dbReference>
<evidence type="ECO:0000259" key="7">
    <source>
        <dbReference type="PROSITE" id="PS50089"/>
    </source>
</evidence>
<accession>A0A498K122</accession>
<keyword evidence="2" id="KW-0479">Metal-binding</keyword>
<dbReference type="InterPro" id="IPR017907">
    <property type="entry name" value="Znf_RING_CS"/>
</dbReference>
<evidence type="ECO:0000256" key="5">
    <source>
        <dbReference type="PROSITE-ProRule" id="PRU00175"/>
    </source>
</evidence>
<dbReference type="Gene3D" id="3.90.1300.10">
    <property type="entry name" value="Amidase signature (AS) domain"/>
    <property type="match status" value="1"/>
</dbReference>
<comment type="caution">
    <text evidence="8">The sequence shown here is derived from an EMBL/GenBank/DDBJ whole genome shotgun (WGS) entry which is preliminary data.</text>
</comment>
<evidence type="ECO:0000256" key="2">
    <source>
        <dbReference type="ARBA" id="ARBA00022723"/>
    </source>
</evidence>
<dbReference type="SMART" id="SM00184">
    <property type="entry name" value="RING"/>
    <property type="match status" value="1"/>
</dbReference>
<dbReference type="EMBL" id="RDQH01000330">
    <property type="protein sequence ID" value="RXI01869.1"/>
    <property type="molecule type" value="Genomic_DNA"/>
</dbReference>
<feature type="region of interest" description="Disordered" evidence="6">
    <location>
        <begin position="194"/>
        <end position="217"/>
    </location>
</feature>
<dbReference type="PROSITE" id="PS00518">
    <property type="entry name" value="ZF_RING_1"/>
    <property type="match status" value="1"/>
</dbReference>
<dbReference type="InterPro" id="IPR001841">
    <property type="entry name" value="Znf_RING"/>
</dbReference>
<dbReference type="InterPro" id="IPR018957">
    <property type="entry name" value="Znf_C3HC4_RING-type"/>
</dbReference>
<gene>
    <name evidence="8" type="ORF">DVH24_015218</name>
</gene>